<feature type="binding site" evidence="9">
    <location>
        <position position="9"/>
    </location>
    <ligand>
        <name>a divalent metal cation</name>
        <dbReference type="ChEBI" id="CHEBI:60240"/>
    </ligand>
</feature>
<reference evidence="12" key="1">
    <citation type="journal article" date="2011" name="Stand. Genomic Sci.">
        <title>Genome sequence of the filamentous, gliding Thiothrix nivea neotype strain (JP2(T)).</title>
        <authorList>
            <person name="Lapidus A."/>
            <person name="Nolan M."/>
            <person name="Lucas S."/>
            <person name="Glavina Del Rio T."/>
            <person name="Tice H."/>
            <person name="Cheng J.F."/>
            <person name="Tapia R."/>
            <person name="Han C."/>
            <person name="Goodwin L."/>
            <person name="Pitluck S."/>
            <person name="Liolios K."/>
            <person name="Pagani I."/>
            <person name="Ivanova N."/>
            <person name="Huntemann M."/>
            <person name="Mavromatis K."/>
            <person name="Mikhailova N."/>
            <person name="Pati A."/>
            <person name="Chen A."/>
            <person name="Palaniappan K."/>
            <person name="Land M."/>
            <person name="Brambilla E.M."/>
            <person name="Rohde M."/>
            <person name="Abt B."/>
            <person name="Verbarg S."/>
            <person name="Goker M."/>
            <person name="Bristow J."/>
            <person name="Eisen J.A."/>
            <person name="Markowitz V."/>
            <person name="Hugenholtz P."/>
            <person name="Kyrpides N.C."/>
            <person name="Klenk H.P."/>
            <person name="Woyke T."/>
        </authorList>
    </citation>
    <scope>NUCLEOTIDE SEQUENCE [LARGE SCALE GENOMIC DNA]</scope>
    <source>
        <strain evidence="12">ATCC 35100 / DSM 5205 / JP2</strain>
    </source>
</reference>
<comment type="cofactor">
    <cofactor evidence="2">
        <name>Mg(2+)</name>
        <dbReference type="ChEBI" id="CHEBI:18420"/>
    </cofactor>
</comment>
<dbReference type="GO" id="GO:0004309">
    <property type="term" value="F:exopolyphosphatase activity"/>
    <property type="evidence" value="ECO:0007669"/>
    <property type="project" value="TreeGrafter"/>
</dbReference>
<dbReference type="EC" id="3.1.3.5" evidence="9"/>
<dbReference type="PANTHER" id="PTHR30457">
    <property type="entry name" value="5'-NUCLEOTIDASE SURE"/>
    <property type="match status" value="1"/>
</dbReference>
<dbReference type="GO" id="GO:0005737">
    <property type="term" value="C:cytoplasm"/>
    <property type="evidence" value="ECO:0007669"/>
    <property type="project" value="UniProtKB-SubCell"/>
</dbReference>
<comment type="catalytic activity">
    <reaction evidence="1 9">
        <text>a ribonucleoside 5'-phosphate + H2O = a ribonucleoside + phosphate</text>
        <dbReference type="Rhea" id="RHEA:12484"/>
        <dbReference type="ChEBI" id="CHEBI:15377"/>
        <dbReference type="ChEBI" id="CHEBI:18254"/>
        <dbReference type="ChEBI" id="CHEBI:43474"/>
        <dbReference type="ChEBI" id="CHEBI:58043"/>
        <dbReference type="EC" id="3.1.3.5"/>
    </reaction>
</comment>
<evidence type="ECO:0000256" key="2">
    <source>
        <dbReference type="ARBA" id="ARBA00001946"/>
    </source>
</evidence>
<dbReference type="HAMAP" id="MF_00060">
    <property type="entry name" value="SurE"/>
    <property type="match status" value="1"/>
</dbReference>
<evidence type="ECO:0000256" key="6">
    <source>
        <dbReference type="ARBA" id="ARBA00022723"/>
    </source>
</evidence>
<accession>A0A656HBF4</accession>
<dbReference type="PANTHER" id="PTHR30457:SF12">
    <property type="entry name" value="5'_3'-NUCLEOTIDASE SURE"/>
    <property type="match status" value="1"/>
</dbReference>
<evidence type="ECO:0000313" key="12">
    <source>
        <dbReference type="Proteomes" id="UP000005317"/>
    </source>
</evidence>
<dbReference type="Proteomes" id="UP000005317">
    <property type="component" value="Unassembled WGS sequence"/>
</dbReference>
<feature type="binding site" evidence="9">
    <location>
        <position position="8"/>
    </location>
    <ligand>
        <name>a divalent metal cation</name>
        <dbReference type="ChEBI" id="CHEBI:60240"/>
    </ligand>
</feature>
<evidence type="ECO:0000256" key="9">
    <source>
        <dbReference type="HAMAP-Rule" id="MF_00060"/>
    </source>
</evidence>
<dbReference type="GO" id="GO:0000166">
    <property type="term" value="F:nucleotide binding"/>
    <property type="evidence" value="ECO:0007669"/>
    <property type="project" value="UniProtKB-KW"/>
</dbReference>
<dbReference type="NCBIfam" id="NF001490">
    <property type="entry name" value="PRK00346.1-4"/>
    <property type="match status" value="1"/>
</dbReference>
<evidence type="ECO:0000256" key="5">
    <source>
        <dbReference type="ARBA" id="ARBA00022490"/>
    </source>
</evidence>
<evidence type="ECO:0000256" key="1">
    <source>
        <dbReference type="ARBA" id="ARBA00000815"/>
    </source>
</evidence>
<evidence type="ECO:0000256" key="7">
    <source>
        <dbReference type="ARBA" id="ARBA00022741"/>
    </source>
</evidence>
<comment type="similarity">
    <text evidence="4 9">Belongs to the SurE nucleotidase family.</text>
</comment>
<evidence type="ECO:0000256" key="4">
    <source>
        <dbReference type="ARBA" id="ARBA00011062"/>
    </source>
</evidence>
<sequence length="255" mass="27197">MDILLSNDDGFMAPGINRLREALAVAANVITVAPDQDCSGVSNSLTLRNPLRLTRQAENFYSVNGTPTDCVHLGLGLYADDPDMVISGINAGANMGDDVLYSGTVAAAMEGRFLGYPALAVSLAALGRGGAVSHYDSAVQAVLHLLGHVQNYPDRSSMILNINVPDLPWEQVRGFCVTRLGSRHRSEPVVRAQDPRGKEIFWIGPAGDAADAGEGTDFHAVQAGYVSITPIHADLTRHRALEDTAHWLEACHDAA</sequence>
<protein>
    <recommendedName>
        <fullName evidence="9">5'-nucleotidase SurE</fullName>
        <ecNumber evidence="9">3.1.3.5</ecNumber>
    </recommendedName>
    <alternativeName>
        <fullName evidence="9">Nucleoside 5'-monophosphate phosphohydrolase</fullName>
    </alternativeName>
</protein>
<evidence type="ECO:0000256" key="3">
    <source>
        <dbReference type="ARBA" id="ARBA00004496"/>
    </source>
</evidence>
<comment type="subcellular location">
    <subcellularLocation>
        <location evidence="3 9">Cytoplasm</location>
    </subcellularLocation>
</comment>
<dbReference type="NCBIfam" id="TIGR00087">
    <property type="entry name" value="surE"/>
    <property type="match status" value="1"/>
</dbReference>
<dbReference type="InterPro" id="IPR036523">
    <property type="entry name" value="SurE-like_sf"/>
</dbReference>
<proteinExistence type="inferred from homology"/>
<keyword evidence="7 9" id="KW-0547">Nucleotide-binding</keyword>
<name>A0A656HBF4_THINJ</name>
<evidence type="ECO:0000259" key="10">
    <source>
        <dbReference type="Pfam" id="PF01975"/>
    </source>
</evidence>
<evidence type="ECO:0000313" key="11">
    <source>
        <dbReference type="EMBL" id="EIJ34148.1"/>
    </source>
</evidence>
<dbReference type="FunFam" id="3.40.1210.10:FF:000001">
    <property type="entry name" value="5'/3'-nucleotidase SurE"/>
    <property type="match status" value="1"/>
</dbReference>
<feature type="domain" description="Survival protein SurE-like phosphatase/nucleotidase" evidence="10">
    <location>
        <begin position="3"/>
        <end position="186"/>
    </location>
</feature>
<comment type="cofactor">
    <cofactor evidence="9">
        <name>a divalent metal cation</name>
        <dbReference type="ChEBI" id="CHEBI:60240"/>
    </cofactor>
    <text evidence="9">Binds 1 divalent metal cation per subunit.</text>
</comment>
<dbReference type="InterPro" id="IPR030048">
    <property type="entry name" value="SurE"/>
</dbReference>
<keyword evidence="5 9" id="KW-0963">Cytoplasm</keyword>
<evidence type="ECO:0000256" key="8">
    <source>
        <dbReference type="ARBA" id="ARBA00022801"/>
    </source>
</evidence>
<dbReference type="InterPro" id="IPR002828">
    <property type="entry name" value="SurE-like_Pase/nucleotidase"/>
</dbReference>
<feature type="binding site" evidence="9">
    <location>
        <position position="39"/>
    </location>
    <ligand>
        <name>a divalent metal cation</name>
        <dbReference type="ChEBI" id="CHEBI:60240"/>
    </ligand>
</feature>
<dbReference type="NCBIfam" id="NF001489">
    <property type="entry name" value="PRK00346.1-3"/>
    <property type="match status" value="1"/>
</dbReference>
<gene>
    <name evidence="9" type="primary">surE</name>
    <name evidence="11" type="ORF">Thini_1546</name>
</gene>
<dbReference type="GO" id="GO:0008254">
    <property type="term" value="F:3'-nucleotidase activity"/>
    <property type="evidence" value="ECO:0007669"/>
    <property type="project" value="TreeGrafter"/>
</dbReference>
<dbReference type="Pfam" id="PF01975">
    <property type="entry name" value="SurE"/>
    <property type="match status" value="1"/>
</dbReference>
<feature type="binding site" evidence="9">
    <location>
        <position position="90"/>
    </location>
    <ligand>
        <name>a divalent metal cation</name>
        <dbReference type="ChEBI" id="CHEBI:60240"/>
    </ligand>
</feature>
<dbReference type="OrthoDB" id="9780815at2"/>
<comment type="function">
    <text evidence="9">Nucleotidase that shows phosphatase activity on nucleoside 5'-monophosphates.</text>
</comment>
<dbReference type="RefSeq" id="WP_002708090.1">
    <property type="nucleotide sequence ID" value="NZ_JH651384.1"/>
</dbReference>
<dbReference type="GO" id="GO:0008253">
    <property type="term" value="F:5'-nucleotidase activity"/>
    <property type="evidence" value="ECO:0007669"/>
    <property type="project" value="UniProtKB-UniRule"/>
</dbReference>
<keyword evidence="12" id="KW-1185">Reference proteome</keyword>
<dbReference type="SUPFAM" id="SSF64167">
    <property type="entry name" value="SurE-like"/>
    <property type="match status" value="1"/>
</dbReference>
<dbReference type="EMBL" id="JH651384">
    <property type="protein sequence ID" value="EIJ34148.1"/>
    <property type="molecule type" value="Genomic_DNA"/>
</dbReference>
<dbReference type="Gene3D" id="3.40.1210.10">
    <property type="entry name" value="Survival protein SurE-like phosphatase/nucleotidase"/>
    <property type="match status" value="1"/>
</dbReference>
<keyword evidence="8 9" id="KW-0378">Hydrolase</keyword>
<dbReference type="GO" id="GO:0046872">
    <property type="term" value="F:metal ion binding"/>
    <property type="evidence" value="ECO:0007669"/>
    <property type="project" value="UniProtKB-UniRule"/>
</dbReference>
<keyword evidence="6 9" id="KW-0479">Metal-binding</keyword>
<dbReference type="AlphaFoldDB" id="A0A656HBF4"/>
<organism evidence="11 12">
    <name type="scientific">Thiothrix nivea (strain ATCC 35100 / DSM 5205 / JP2)</name>
    <dbReference type="NCBI Taxonomy" id="870187"/>
    <lineage>
        <taxon>Bacteria</taxon>
        <taxon>Pseudomonadati</taxon>
        <taxon>Pseudomonadota</taxon>
        <taxon>Gammaproteobacteria</taxon>
        <taxon>Thiotrichales</taxon>
        <taxon>Thiotrichaceae</taxon>
        <taxon>Thiothrix</taxon>
    </lineage>
</organism>